<feature type="region of interest" description="Disordered" evidence="1">
    <location>
        <begin position="1"/>
        <end position="79"/>
    </location>
</feature>
<evidence type="ECO:0000256" key="1">
    <source>
        <dbReference type="SAM" id="MobiDB-lite"/>
    </source>
</evidence>
<name>A0A8S0TKD1_OLEEU</name>
<comment type="caution">
    <text evidence="2">The sequence shown here is derived from an EMBL/GenBank/DDBJ whole genome shotgun (WGS) entry which is preliminary data.</text>
</comment>
<feature type="compositionally biased region" description="Polar residues" evidence="1">
    <location>
        <begin position="50"/>
        <end position="61"/>
    </location>
</feature>
<dbReference type="Gramene" id="OE9A079763T1">
    <property type="protein sequence ID" value="OE9A079763C1"/>
    <property type="gene ID" value="OE9A079763"/>
</dbReference>
<gene>
    <name evidence="2" type="ORF">OLEA9_A079763</name>
</gene>
<evidence type="ECO:0000313" key="3">
    <source>
        <dbReference type="Proteomes" id="UP000594638"/>
    </source>
</evidence>
<protein>
    <submittedName>
        <fullName evidence="2">Uncharacterized protein</fullName>
    </submittedName>
</protein>
<feature type="region of interest" description="Disordered" evidence="1">
    <location>
        <begin position="117"/>
        <end position="141"/>
    </location>
</feature>
<evidence type="ECO:0000313" key="2">
    <source>
        <dbReference type="EMBL" id="CAA3006398.1"/>
    </source>
</evidence>
<dbReference type="EMBL" id="CACTIH010007260">
    <property type="protein sequence ID" value="CAA3006398.1"/>
    <property type="molecule type" value="Genomic_DNA"/>
</dbReference>
<dbReference type="AlphaFoldDB" id="A0A8S0TKD1"/>
<sequence>MGDTRRGSRKSVIVVSSPPTSGPLANDFIDAAPPLISFESPAATTKFENRQTQRGGENEQSAEARGRPLVAAGESEQSRGVLLVSRAAGRPARDTAGELADANLPQVGLIDSRAINHSAHEASTREGPPLANGAHAHTHSAEAGECVCAGRTKQLEQSTPPGRSRV</sequence>
<dbReference type="Proteomes" id="UP000594638">
    <property type="component" value="Unassembled WGS sequence"/>
</dbReference>
<keyword evidence="3" id="KW-1185">Reference proteome</keyword>
<organism evidence="2 3">
    <name type="scientific">Olea europaea subsp. europaea</name>
    <dbReference type="NCBI Taxonomy" id="158383"/>
    <lineage>
        <taxon>Eukaryota</taxon>
        <taxon>Viridiplantae</taxon>
        <taxon>Streptophyta</taxon>
        <taxon>Embryophyta</taxon>
        <taxon>Tracheophyta</taxon>
        <taxon>Spermatophyta</taxon>
        <taxon>Magnoliopsida</taxon>
        <taxon>eudicotyledons</taxon>
        <taxon>Gunneridae</taxon>
        <taxon>Pentapetalae</taxon>
        <taxon>asterids</taxon>
        <taxon>lamiids</taxon>
        <taxon>Lamiales</taxon>
        <taxon>Oleaceae</taxon>
        <taxon>Oleeae</taxon>
        <taxon>Olea</taxon>
    </lineage>
</organism>
<reference evidence="2 3" key="1">
    <citation type="submission" date="2019-12" db="EMBL/GenBank/DDBJ databases">
        <authorList>
            <person name="Alioto T."/>
            <person name="Alioto T."/>
            <person name="Gomez Garrido J."/>
        </authorList>
    </citation>
    <scope>NUCLEOTIDE SEQUENCE [LARGE SCALE GENOMIC DNA]</scope>
</reference>
<accession>A0A8S0TKD1</accession>
<proteinExistence type="predicted"/>